<feature type="chain" id="PRO_5003290181" evidence="7">
    <location>
        <begin position="20"/>
        <end position="872"/>
    </location>
</feature>
<evidence type="ECO:0000256" key="6">
    <source>
        <dbReference type="SAM" id="Phobius"/>
    </source>
</evidence>
<feature type="transmembrane region" description="Helical" evidence="6">
    <location>
        <begin position="787"/>
        <end position="807"/>
    </location>
</feature>
<evidence type="ECO:0000256" key="7">
    <source>
        <dbReference type="SAM" id="SignalP"/>
    </source>
</evidence>
<keyword evidence="5 6" id="KW-0472">Membrane</keyword>
<organism evidence="8 9">
    <name type="scientific">Salpingoeca rosetta (strain ATCC 50818 / BSB-021)</name>
    <dbReference type="NCBI Taxonomy" id="946362"/>
    <lineage>
        <taxon>Eukaryota</taxon>
        <taxon>Choanoflagellata</taxon>
        <taxon>Craspedida</taxon>
        <taxon>Salpingoecidae</taxon>
        <taxon>Salpingoeca</taxon>
    </lineage>
</organism>
<dbReference type="InterPro" id="IPR018939">
    <property type="entry name" value="Autophagy-rel_prot_27"/>
</dbReference>
<evidence type="ECO:0000313" key="8">
    <source>
        <dbReference type="EMBL" id="EGD81517.1"/>
    </source>
</evidence>
<evidence type="ECO:0000256" key="3">
    <source>
        <dbReference type="ARBA" id="ARBA00022729"/>
    </source>
</evidence>
<dbReference type="GO" id="GO:0016020">
    <property type="term" value="C:membrane"/>
    <property type="evidence" value="ECO:0007669"/>
    <property type="project" value="UniProtKB-SubCell"/>
</dbReference>
<evidence type="ECO:0000256" key="4">
    <source>
        <dbReference type="ARBA" id="ARBA00022989"/>
    </source>
</evidence>
<dbReference type="Proteomes" id="UP000007799">
    <property type="component" value="Unassembled WGS sequence"/>
</dbReference>
<evidence type="ECO:0000256" key="2">
    <source>
        <dbReference type="ARBA" id="ARBA00022692"/>
    </source>
</evidence>
<dbReference type="AlphaFoldDB" id="F2U1L5"/>
<feature type="signal peptide" evidence="7">
    <location>
        <begin position="1"/>
        <end position="19"/>
    </location>
</feature>
<dbReference type="KEGG" id="sre:PTSG_11853"/>
<dbReference type="EMBL" id="GL832959">
    <property type="protein sequence ID" value="EGD81517.1"/>
    <property type="molecule type" value="Genomic_DNA"/>
</dbReference>
<proteinExistence type="predicted"/>
<evidence type="ECO:0000256" key="5">
    <source>
        <dbReference type="ARBA" id="ARBA00023136"/>
    </source>
</evidence>
<protein>
    <submittedName>
        <fullName evidence="8">Uncharacterized protein</fullName>
    </submittedName>
</protein>
<dbReference type="OrthoDB" id="29460at2759"/>
<dbReference type="InParanoid" id="F2U1L5"/>
<sequence>MRATAAVALVASLAMAAFAADPEQCGLYESTCQNLGNDKVSTSMVISGAYTGDILIVTERFSDGTCSSADVSIQAVGHWMDLGNDTGVGRYWQVTYSEVTVTPNTDAWVQKLNNECPCTGKWKKGQERALTACVPGTCDTTDWVGGLTGANTKGIQIGNPAFGFSSADDKEITISFLDADYSTGIGLTRQDTWQTVTRSEGCGATTPRQSYCGVWTLRCSPSFISGAMARTGQFVYEGPVADLYASGIYKDKTTYYADSACATPMFSVETEATFETNGVNINIDGADMVKYNAPFMLVRPLTDDATKMLKHDCPCGNQDLWATNTARRLTSCTLEQCNVDFWNNQTLTAGTFHGNMYAVSRNDSTPELRRTPVVSTPFQAKSQRPGDLQEPYILSEDTCKYPYDSVLEICGSWNQKCHGVLAADEEISLVITGSAGDPSQGEGTGVITRERLRYQHGSGCSSEPSMMINDVGYWTDMGNSTTVPGARNILITFTETVAEVFDNTSRALLNNHFNGCPCNGTWEIGRARVLHKCPPKTCPDRFGIFGNGAIGTPGYGIIRDQEDLFRMSSLHDNPTDGFDEFLQLDDYPFHQTELCRPPPLEDEYGGVWERPCNPGDAGLDFKGVMEIKGNKYEMRHTFYTAGFGCLGTVALRFLQQGKIDIGSRPNQIPNGRELTLKPAAFEVTPLNQDAVNALTQECPCSVGATIWAVNRTITFKQPCPPNTCNNFAFLRQPLGGHAYGVLLRYGQFLRMTKLLSDKVHGFAQSFTAQDFYWVLAKSASNKSGNKGIDAGGVLLLIAFFGGLAYLAAGMVFNYQRSGVPRIPHAEFWTSLPGLISDGFAFTLSGFGLFGRSRKYAAMTNVAETDTSSYGAL</sequence>
<feature type="transmembrane region" description="Helical" evidence="6">
    <location>
        <begin position="636"/>
        <end position="654"/>
    </location>
</feature>
<name>F2U1L5_SALR5</name>
<feature type="transmembrane region" description="Helical" evidence="6">
    <location>
        <begin position="827"/>
        <end position="849"/>
    </location>
</feature>
<dbReference type="Pfam" id="PF09451">
    <property type="entry name" value="ATG27"/>
    <property type="match status" value="1"/>
</dbReference>
<keyword evidence="3 7" id="KW-0732">Signal</keyword>
<comment type="subcellular location">
    <subcellularLocation>
        <location evidence="1">Membrane</location>
        <topology evidence="1">Single-pass membrane protein</topology>
    </subcellularLocation>
</comment>
<keyword evidence="2 6" id="KW-0812">Transmembrane</keyword>
<gene>
    <name evidence="8" type="ORF">PTSG_11853</name>
</gene>
<dbReference type="GeneID" id="16077314"/>
<dbReference type="RefSeq" id="XP_004996721.1">
    <property type="nucleotide sequence ID" value="XM_004996664.1"/>
</dbReference>
<reference evidence="8" key="1">
    <citation type="submission" date="2009-08" db="EMBL/GenBank/DDBJ databases">
        <title>Annotation of Salpingoeca rosetta.</title>
        <authorList>
            <consortium name="The Broad Institute Genome Sequencing Platform"/>
            <person name="Russ C."/>
            <person name="Cuomo C."/>
            <person name="Burger G."/>
            <person name="Gray M.W."/>
            <person name="Holland P.W.H."/>
            <person name="King N."/>
            <person name="Lang F.B.F."/>
            <person name="Roger A.J."/>
            <person name="Ruiz-Trillo I."/>
            <person name="Young S.K."/>
            <person name="Zeng Q."/>
            <person name="Gargeya S."/>
            <person name="Alvarado L."/>
            <person name="Berlin A."/>
            <person name="Chapman S.B."/>
            <person name="Chen Z."/>
            <person name="Freedman E."/>
            <person name="Gellesch M."/>
            <person name="Goldberg J."/>
            <person name="Griggs A."/>
            <person name="Gujja S."/>
            <person name="Heilman E."/>
            <person name="Heiman D."/>
            <person name="Howarth C."/>
            <person name="Mehta T."/>
            <person name="Neiman D."/>
            <person name="Pearson M."/>
            <person name="Roberts A."/>
            <person name="Saif S."/>
            <person name="Shea T."/>
            <person name="Shenoy N."/>
            <person name="Sisk P."/>
            <person name="Stolte C."/>
            <person name="Sykes S."/>
            <person name="White J."/>
            <person name="Yandava C."/>
            <person name="Haas B."/>
            <person name="Nusbaum C."/>
            <person name="Birren B."/>
        </authorList>
    </citation>
    <scope>NUCLEOTIDE SEQUENCE</scope>
    <source>
        <strain evidence="8">ATCC 50818</strain>
    </source>
</reference>
<accession>F2U1L5</accession>
<evidence type="ECO:0000313" key="9">
    <source>
        <dbReference type="Proteomes" id="UP000007799"/>
    </source>
</evidence>
<dbReference type="OMA" id="VHEDEYL"/>
<keyword evidence="9" id="KW-1185">Reference proteome</keyword>
<evidence type="ECO:0000256" key="1">
    <source>
        <dbReference type="ARBA" id="ARBA00004167"/>
    </source>
</evidence>
<keyword evidence="4 6" id="KW-1133">Transmembrane helix</keyword>